<dbReference type="SUPFAM" id="SSF57903">
    <property type="entry name" value="FYVE/PHD zinc finger"/>
    <property type="match status" value="1"/>
</dbReference>
<dbReference type="GO" id="GO:0005634">
    <property type="term" value="C:nucleus"/>
    <property type="evidence" value="ECO:0007669"/>
    <property type="project" value="UniProtKB-SubCell"/>
</dbReference>
<evidence type="ECO:0000259" key="8">
    <source>
        <dbReference type="PROSITE" id="PS50827"/>
    </source>
</evidence>
<evidence type="ECO:0000259" key="7">
    <source>
        <dbReference type="PROSITE" id="PS50016"/>
    </source>
</evidence>
<dbReference type="PROSITE" id="PS01359">
    <property type="entry name" value="ZF_PHD_1"/>
    <property type="match status" value="1"/>
</dbReference>
<dbReference type="Proteomes" id="UP000245207">
    <property type="component" value="Unassembled WGS sequence"/>
</dbReference>
<dbReference type="InterPro" id="IPR013083">
    <property type="entry name" value="Znf_RING/FYVE/PHD"/>
</dbReference>
<evidence type="ECO:0000256" key="5">
    <source>
        <dbReference type="ARBA" id="ARBA00023242"/>
    </source>
</evidence>
<keyword evidence="3 6" id="KW-0863">Zinc-finger</keyword>
<dbReference type="AlphaFoldDB" id="A0A2U1N5X1"/>
<dbReference type="InterPro" id="IPR011011">
    <property type="entry name" value="Znf_FYVE_PHD"/>
</dbReference>
<name>A0A2U1N5X1_ARTAN</name>
<protein>
    <submittedName>
        <fullName evidence="9">DDT domain, Zinc finger, RING/FYVE/PHD-type</fullName>
    </submittedName>
</protein>
<evidence type="ECO:0000256" key="2">
    <source>
        <dbReference type="ARBA" id="ARBA00022723"/>
    </source>
</evidence>
<dbReference type="InterPro" id="IPR028942">
    <property type="entry name" value="WHIM1_dom"/>
</dbReference>
<dbReference type="SMART" id="SM00249">
    <property type="entry name" value="PHD"/>
    <property type="match status" value="1"/>
</dbReference>
<dbReference type="Pfam" id="PF02791">
    <property type="entry name" value="DDT"/>
    <property type="match status" value="1"/>
</dbReference>
<evidence type="ECO:0000256" key="4">
    <source>
        <dbReference type="ARBA" id="ARBA00022833"/>
    </source>
</evidence>
<dbReference type="InterPro" id="IPR019787">
    <property type="entry name" value="Znf_PHD-finger"/>
</dbReference>
<keyword evidence="2" id="KW-0479">Metal-binding</keyword>
<dbReference type="InterPro" id="IPR019786">
    <property type="entry name" value="Zinc_finger_PHD-type_CS"/>
</dbReference>
<keyword evidence="10" id="KW-1185">Reference proteome</keyword>
<dbReference type="OrthoDB" id="1903104at2759"/>
<dbReference type="PANTHER" id="PTHR47162">
    <property type="entry name" value="OS02G0192300 PROTEIN"/>
    <property type="match status" value="1"/>
</dbReference>
<reference evidence="9 10" key="1">
    <citation type="journal article" date="2018" name="Mol. Plant">
        <title>The genome of Artemisia annua provides insight into the evolution of Asteraceae family and artemisinin biosynthesis.</title>
        <authorList>
            <person name="Shen Q."/>
            <person name="Zhang L."/>
            <person name="Liao Z."/>
            <person name="Wang S."/>
            <person name="Yan T."/>
            <person name="Shi P."/>
            <person name="Liu M."/>
            <person name="Fu X."/>
            <person name="Pan Q."/>
            <person name="Wang Y."/>
            <person name="Lv Z."/>
            <person name="Lu X."/>
            <person name="Zhang F."/>
            <person name="Jiang W."/>
            <person name="Ma Y."/>
            <person name="Chen M."/>
            <person name="Hao X."/>
            <person name="Li L."/>
            <person name="Tang Y."/>
            <person name="Lv G."/>
            <person name="Zhou Y."/>
            <person name="Sun X."/>
            <person name="Brodelius P.E."/>
            <person name="Rose J.K.C."/>
            <person name="Tang K."/>
        </authorList>
    </citation>
    <scope>NUCLEOTIDE SEQUENCE [LARGE SCALE GENOMIC DNA]</scope>
    <source>
        <strain evidence="10">cv. Huhao1</strain>
        <tissue evidence="9">Leaf</tissue>
    </source>
</reference>
<comment type="subcellular location">
    <subcellularLocation>
        <location evidence="1">Nucleus</location>
    </subcellularLocation>
</comment>
<dbReference type="PROSITE" id="PS50827">
    <property type="entry name" value="DDT"/>
    <property type="match status" value="1"/>
</dbReference>
<dbReference type="GO" id="GO:0008270">
    <property type="term" value="F:zinc ion binding"/>
    <property type="evidence" value="ECO:0007669"/>
    <property type="project" value="UniProtKB-KW"/>
</dbReference>
<sequence>MKNPEESAVNEGTFPEGRLIRSSLPSRAVGNLLEVHEFFRHFKHVLKLEEPLSIEDLEKELACTEPYGDELPILGTAEINLTGLMSDTCASVLIARLRKLVRKLLVNIGSVAQLKLDLLPINQLTWPEVVRRYIMTYLLVEGKMYSQHKKIHNKTKIIRCLLGDGGIFCDSPTGVAGVELDAKLLGCAVRNVFGKPDKKRNAISMGIEDGTVPEWVTPLIPVPSLATNVGSRIRSCVQEALKKDPPEWAKKELENSISKAVYKGNASGPTKNAVKEVIRIVKEQRAPDVPRRLSPPPVTDARRKNELISKVIMKKYHTILRHVAAEDTKKVLSDLVGRNFNSEYNDLRVLFESESTRPLDLQTIKSRFLHGTYVSMIHISQLWINLVKKQKDRHSLEKLADDLSKYFDSLYKKEVAPLVRSLHGDNNNIEVTVEMEKLEDLLSSIGICKVCDIDKDDDLVLLCDVCDAEYHTYCLNPPLSVIPVGNWQCPTCSHPDEPEVQQQIFQFVNKELEEASQFKDYLTASEEKEYMELEAEKKIFLLKFLCDESLDTDKVRKHLNESRREAANSFLGSDSAGRLYWGFPHTSTNCGIVVYQNVVLENTGLTSHGPLRNEDYSSWSVFQSHEKIDNLVIYLLRNDPKKKNLRDSISKWQTTMLHNGEQKGKKLLESHTERSSNMKSSHLFYFLDTKATELLKRKYELQLERDVGTSSKRQRKSYRCQCLEPVFHSRFHCNKCHRTFFSNNELLLHKISTSRQCTSSDNVSSSEVTRSLLVPEASQKPIAGNALHALKQLKINLLDMEAALPDGARRTSRASAECRSAWCAYVKSADTIYKMVEATLVLETMIKTEYIKNSWWWYWSSVSVAAKISIISALAFRIYSLDAAIDYEKQAATLNKRTKGKEKKPTEQGTKQVIKGIQESIVKMDMA</sequence>
<dbReference type="EMBL" id="PKPP01003544">
    <property type="protein sequence ID" value="PWA68905.1"/>
    <property type="molecule type" value="Genomic_DNA"/>
</dbReference>
<proteinExistence type="predicted"/>
<keyword evidence="5" id="KW-0539">Nucleus</keyword>
<dbReference type="GO" id="GO:0000785">
    <property type="term" value="C:chromatin"/>
    <property type="evidence" value="ECO:0007669"/>
    <property type="project" value="UniProtKB-ARBA"/>
</dbReference>
<dbReference type="PANTHER" id="PTHR47162:SF8">
    <property type="entry name" value="METHYL-CPG-BINDING DOMAIN-CONTAINING PROTEIN 9"/>
    <property type="match status" value="1"/>
</dbReference>
<keyword evidence="4" id="KW-0862">Zinc</keyword>
<feature type="domain" description="PHD-type" evidence="7">
    <location>
        <begin position="445"/>
        <end position="495"/>
    </location>
</feature>
<evidence type="ECO:0000256" key="6">
    <source>
        <dbReference type="PROSITE-ProRule" id="PRU00146"/>
    </source>
</evidence>
<feature type="domain" description="DDT" evidence="8">
    <location>
        <begin position="26"/>
        <end position="91"/>
    </location>
</feature>
<dbReference type="InterPro" id="IPR001965">
    <property type="entry name" value="Znf_PHD"/>
</dbReference>
<evidence type="ECO:0000313" key="10">
    <source>
        <dbReference type="Proteomes" id="UP000245207"/>
    </source>
</evidence>
<comment type="caution">
    <text evidence="9">The sequence shown here is derived from an EMBL/GenBank/DDBJ whole genome shotgun (WGS) entry which is preliminary data.</text>
</comment>
<dbReference type="CDD" id="cd15519">
    <property type="entry name" value="PHD1_Lid2p_like"/>
    <property type="match status" value="1"/>
</dbReference>
<dbReference type="PROSITE" id="PS50016">
    <property type="entry name" value="ZF_PHD_2"/>
    <property type="match status" value="1"/>
</dbReference>
<evidence type="ECO:0000256" key="1">
    <source>
        <dbReference type="ARBA" id="ARBA00004123"/>
    </source>
</evidence>
<gene>
    <name evidence="9" type="ORF">CTI12_AA306200</name>
</gene>
<evidence type="ECO:0000313" key="9">
    <source>
        <dbReference type="EMBL" id="PWA68905.1"/>
    </source>
</evidence>
<dbReference type="STRING" id="35608.A0A2U1N5X1"/>
<accession>A0A2U1N5X1</accession>
<dbReference type="InterPro" id="IPR018501">
    <property type="entry name" value="DDT_dom"/>
</dbReference>
<evidence type="ECO:0000256" key="3">
    <source>
        <dbReference type="ARBA" id="ARBA00022771"/>
    </source>
</evidence>
<dbReference type="Pfam" id="PF00628">
    <property type="entry name" value="PHD"/>
    <property type="match status" value="1"/>
</dbReference>
<dbReference type="Gene3D" id="3.30.40.10">
    <property type="entry name" value="Zinc/RING finger domain, C3HC4 (zinc finger)"/>
    <property type="match status" value="1"/>
</dbReference>
<organism evidence="9 10">
    <name type="scientific">Artemisia annua</name>
    <name type="common">Sweet wormwood</name>
    <dbReference type="NCBI Taxonomy" id="35608"/>
    <lineage>
        <taxon>Eukaryota</taxon>
        <taxon>Viridiplantae</taxon>
        <taxon>Streptophyta</taxon>
        <taxon>Embryophyta</taxon>
        <taxon>Tracheophyta</taxon>
        <taxon>Spermatophyta</taxon>
        <taxon>Magnoliopsida</taxon>
        <taxon>eudicotyledons</taxon>
        <taxon>Gunneridae</taxon>
        <taxon>Pentapetalae</taxon>
        <taxon>asterids</taxon>
        <taxon>campanulids</taxon>
        <taxon>Asterales</taxon>
        <taxon>Asteraceae</taxon>
        <taxon>Asteroideae</taxon>
        <taxon>Anthemideae</taxon>
        <taxon>Artemisiinae</taxon>
        <taxon>Artemisia</taxon>
    </lineage>
</organism>
<dbReference type="Pfam" id="PF15612">
    <property type="entry name" value="WHIM1"/>
    <property type="match status" value="1"/>
</dbReference>